<dbReference type="HAMAP" id="MF_00014">
    <property type="entry name" value="Ribosome_mat_RimM"/>
    <property type="match status" value="1"/>
</dbReference>
<dbReference type="NCBIfam" id="TIGR02273">
    <property type="entry name" value="16S_RimM"/>
    <property type="match status" value="1"/>
</dbReference>
<dbReference type="Gene3D" id="2.40.30.60">
    <property type="entry name" value="RimM"/>
    <property type="match status" value="1"/>
</dbReference>
<dbReference type="Pfam" id="PF24986">
    <property type="entry name" value="PRC_RimM"/>
    <property type="match status" value="1"/>
</dbReference>
<dbReference type="InterPro" id="IPR002676">
    <property type="entry name" value="RimM_N"/>
</dbReference>
<keyword evidence="1 5" id="KW-0963">Cytoplasm</keyword>
<name>A0AAE5CCM0_9BACT</name>
<dbReference type="GO" id="GO:0043022">
    <property type="term" value="F:ribosome binding"/>
    <property type="evidence" value="ECO:0007669"/>
    <property type="project" value="InterPro"/>
</dbReference>
<reference evidence="8 9" key="1">
    <citation type="submission" date="2020-01" db="EMBL/GenBank/DDBJ databases">
        <title>Genomes assembled from Gulf of Kutch pelagic sediment metagenomes.</title>
        <authorList>
            <person name="Chandrashekar M."/>
            <person name="Mahajan M.S."/>
            <person name="Dave K.J."/>
            <person name="Vatsa P."/>
            <person name="Nathani N.M."/>
        </authorList>
    </citation>
    <scope>NUCLEOTIDE SEQUENCE [LARGE SCALE GENOMIC DNA]</scope>
    <source>
        <strain evidence="8">KS3-K002</strain>
    </source>
</reference>
<protein>
    <recommendedName>
        <fullName evidence="5">Ribosome maturation factor RimM</fullName>
    </recommendedName>
</protein>
<comment type="caution">
    <text evidence="8">The sequence shown here is derived from an EMBL/GenBank/DDBJ whole genome shotgun (WGS) entry which is preliminary data.</text>
</comment>
<evidence type="ECO:0000259" key="6">
    <source>
        <dbReference type="Pfam" id="PF01782"/>
    </source>
</evidence>
<organism evidence="8 9">
    <name type="scientific">Candidatus Kutchimonas denitrificans</name>
    <dbReference type="NCBI Taxonomy" id="3056748"/>
    <lineage>
        <taxon>Bacteria</taxon>
        <taxon>Pseudomonadati</taxon>
        <taxon>Gemmatimonadota</taxon>
        <taxon>Gemmatimonadia</taxon>
        <taxon>Candidatus Palauibacterales</taxon>
        <taxon>Candidatus Palauibacteraceae</taxon>
        <taxon>Candidatus Kutchimonas</taxon>
    </lineage>
</organism>
<sequence length="188" mass="20423">MSEAGDADERKDADTGHLTVGEIRRAHGIKGECIVTPTTDDVVDVYAAGRVLPLGDRDGRRLEPEERLTVRRARPTKGGLIVQFDEITDRTQAGSLSGTTLLLARDEVRPLDEGEMFVHDLFGLEVYLVDGGRVGRVADVYEGATGYILGVEGANREHLIPLGTGIVRELDLASRRLIIEPPPGLLET</sequence>
<evidence type="ECO:0000313" key="9">
    <source>
        <dbReference type="Proteomes" id="UP000702544"/>
    </source>
</evidence>
<keyword evidence="3 5" id="KW-0698">rRNA processing</keyword>
<comment type="function">
    <text evidence="5">An accessory protein needed during the final step in the assembly of 30S ribosomal subunit, possibly for assembly of the head region. Essential for efficient processing of 16S rRNA. May be needed both before and after RbfA during the maturation of 16S rRNA. It has affinity for free ribosomal 30S subunits but not for 70S ribosomes.</text>
</comment>
<keyword evidence="2 5" id="KW-0690">Ribosome biogenesis</keyword>
<comment type="subcellular location">
    <subcellularLocation>
        <location evidence="5">Cytoplasm</location>
    </subcellularLocation>
</comment>
<evidence type="ECO:0000256" key="5">
    <source>
        <dbReference type="HAMAP-Rule" id="MF_00014"/>
    </source>
</evidence>
<dbReference type="GO" id="GO:0006364">
    <property type="term" value="P:rRNA processing"/>
    <property type="evidence" value="ECO:0007669"/>
    <property type="project" value="UniProtKB-UniRule"/>
</dbReference>
<dbReference type="InterPro" id="IPR036976">
    <property type="entry name" value="RimM_N_sf"/>
</dbReference>
<dbReference type="EMBL" id="JAACAK010000113">
    <property type="protein sequence ID" value="NIR76143.1"/>
    <property type="molecule type" value="Genomic_DNA"/>
</dbReference>
<dbReference type="Pfam" id="PF01782">
    <property type="entry name" value="RimM"/>
    <property type="match status" value="1"/>
</dbReference>
<dbReference type="InterPro" id="IPR056792">
    <property type="entry name" value="PRC_RimM"/>
</dbReference>
<dbReference type="InterPro" id="IPR009000">
    <property type="entry name" value="Transl_B-barrel_sf"/>
</dbReference>
<evidence type="ECO:0000256" key="4">
    <source>
        <dbReference type="ARBA" id="ARBA00023186"/>
    </source>
</evidence>
<proteinExistence type="inferred from homology"/>
<feature type="domain" description="Ribosome maturation factor RimM PRC barrel" evidence="7">
    <location>
        <begin position="118"/>
        <end position="185"/>
    </location>
</feature>
<dbReference type="InterPro" id="IPR011033">
    <property type="entry name" value="PRC_barrel-like_sf"/>
</dbReference>
<comment type="similarity">
    <text evidence="5">Belongs to the RimM family.</text>
</comment>
<dbReference type="PANTHER" id="PTHR33692">
    <property type="entry name" value="RIBOSOME MATURATION FACTOR RIMM"/>
    <property type="match status" value="1"/>
</dbReference>
<dbReference type="GO" id="GO:0005840">
    <property type="term" value="C:ribosome"/>
    <property type="evidence" value="ECO:0007669"/>
    <property type="project" value="InterPro"/>
</dbReference>
<gene>
    <name evidence="5 8" type="primary">rimM</name>
    <name evidence="8" type="ORF">GWO12_13690</name>
</gene>
<dbReference type="InterPro" id="IPR011961">
    <property type="entry name" value="RimM"/>
</dbReference>
<feature type="domain" description="RimM N-terminal" evidence="6">
    <location>
        <begin position="19"/>
        <end position="106"/>
    </location>
</feature>
<evidence type="ECO:0000256" key="1">
    <source>
        <dbReference type="ARBA" id="ARBA00022490"/>
    </source>
</evidence>
<dbReference type="Proteomes" id="UP000702544">
    <property type="component" value="Unassembled WGS sequence"/>
</dbReference>
<comment type="domain">
    <text evidence="5">The PRC barrel domain binds ribosomal protein uS19.</text>
</comment>
<dbReference type="SUPFAM" id="SSF50447">
    <property type="entry name" value="Translation proteins"/>
    <property type="match status" value="1"/>
</dbReference>
<dbReference type="GO" id="GO:0005737">
    <property type="term" value="C:cytoplasm"/>
    <property type="evidence" value="ECO:0007669"/>
    <property type="project" value="UniProtKB-SubCell"/>
</dbReference>
<dbReference type="Gene3D" id="2.30.30.240">
    <property type="entry name" value="PRC-barrel domain"/>
    <property type="match status" value="1"/>
</dbReference>
<evidence type="ECO:0000313" key="8">
    <source>
        <dbReference type="EMBL" id="NIR76143.1"/>
    </source>
</evidence>
<comment type="subunit">
    <text evidence="5">Binds ribosomal protein uS19.</text>
</comment>
<keyword evidence="4 5" id="KW-0143">Chaperone</keyword>
<dbReference type="SUPFAM" id="SSF50346">
    <property type="entry name" value="PRC-barrel domain"/>
    <property type="match status" value="1"/>
</dbReference>
<dbReference type="PANTHER" id="PTHR33692:SF1">
    <property type="entry name" value="RIBOSOME MATURATION FACTOR RIMM"/>
    <property type="match status" value="1"/>
</dbReference>
<evidence type="ECO:0000259" key="7">
    <source>
        <dbReference type="Pfam" id="PF24986"/>
    </source>
</evidence>
<dbReference type="AlphaFoldDB" id="A0AAE5CCM0"/>
<evidence type="ECO:0000256" key="2">
    <source>
        <dbReference type="ARBA" id="ARBA00022517"/>
    </source>
</evidence>
<evidence type="ECO:0000256" key="3">
    <source>
        <dbReference type="ARBA" id="ARBA00022552"/>
    </source>
</evidence>
<dbReference type="GO" id="GO:0042274">
    <property type="term" value="P:ribosomal small subunit biogenesis"/>
    <property type="evidence" value="ECO:0007669"/>
    <property type="project" value="UniProtKB-UniRule"/>
</dbReference>
<accession>A0AAE5CCM0</accession>